<gene>
    <name evidence="2" type="ORF">GCM10007392_16650</name>
</gene>
<keyword evidence="1" id="KW-0472">Membrane</keyword>
<feature type="transmembrane region" description="Helical" evidence="1">
    <location>
        <begin position="32"/>
        <end position="53"/>
    </location>
</feature>
<protein>
    <recommendedName>
        <fullName evidence="4">DUF4281 domain-containing protein</fullName>
    </recommendedName>
</protein>
<feature type="transmembrane region" description="Helical" evidence="1">
    <location>
        <begin position="7"/>
        <end position="26"/>
    </location>
</feature>
<dbReference type="AlphaFoldDB" id="A0A918K5X9"/>
<evidence type="ECO:0000313" key="2">
    <source>
        <dbReference type="EMBL" id="GGX49921.1"/>
    </source>
</evidence>
<reference evidence="2" key="1">
    <citation type="journal article" date="2014" name="Int. J. Syst. Evol. Microbiol.">
        <title>Complete genome sequence of Corynebacterium casei LMG S-19264T (=DSM 44701T), isolated from a smear-ripened cheese.</title>
        <authorList>
            <consortium name="US DOE Joint Genome Institute (JGI-PGF)"/>
            <person name="Walter F."/>
            <person name="Albersmeier A."/>
            <person name="Kalinowski J."/>
            <person name="Ruckert C."/>
        </authorList>
    </citation>
    <scope>NUCLEOTIDE SEQUENCE</scope>
    <source>
        <strain evidence="2">KCTC 22169</strain>
    </source>
</reference>
<organism evidence="2 3">
    <name type="scientific">Saccharospirillum salsuginis</name>
    <dbReference type="NCBI Taxonomy" id="418750"/>
    <lineage>
        <taxon>Bacteria</taxon>
        <taxon>Pseudomonadati</taxon>
        <taxon>Pseudomonadota</taxon>
        <taxon>Gammaproteobacteria</taxon>
        <taxon>Oceanospirillales</taxon>
        <taxon>Saccharospirillaceae</taxon>
        <taxon>Saccharospirillum</taxon>
    </lineage>
</organism>
<comment type="caution">
    <text evidence="2">The sequence shown here is derived from an EMBL/GenBank/DDBJ whole genome shotgun (WGS) entry which is preliminary data.</text>
</comment>
<keyword evidence="1" id="KW-0812">Transmembrane</keyword>
<name>A0A918K5X9_9GAMM</name>
<reference evidence="2" key="2">
    <citation type="submission" date="2020-09" db="EMBL/GenBank/DDBJ databases">
        <authorList>
            <person name="Sun Q."/>
            <person name="Kim S."/>
        </authorList>
    </citation>
    <scope>NUCLEOTIDE SEQUENCE</scope>
    <source>
        <strain evidence="2">KCTC 22169</strain>
    </source>
</reference>
<proteinExistence type="predicted"/>
<evidence type="ECO:0000256" key="1">
    <source>
        <dbReference type="SAM" id="Phobius"/>
    </source>
</evidence>
<dbReference type="Pfam" id="PF14108">
    <property type="entry name" value="ABA4-like"/>
    <property type="match status" value="1"/>
</dbReference>
<dbReference type="InterPro" id="IPR025461">
    <property type="entry name" value="ABA4-like"/>
</dbReference>
<feature type="transmembrane region" description="Helical" evidence="1">
    <location>
        <begin position="107"/>
        <end position="129"/>
    </location>
</feature>
<keyword evidence="1" id="KW-1133">Transmembrane helix</keyword>
<dbReference type="EMBL" id="BMXR01000003">
    <property type="protein sequence ID" value="GGX49921.1"/>
    <property type="molecule type" value="Genomic_DNA"/>
</dbReference>
<accession>A0A918K5X9</accession>
<feature type="transmembrane region" description="Helical" evidence="1">
    <location>
        <begin position="74"/>
        <end position="95"/>
    </location>
</feature>
<evidence type="ECO:0008006" key="4">
    <source>
        <dbReference type="Google" id="ProtNLM"/>
    </source>
</evidence>
<dbReference type="Proteomes" id="UP000626148">
    <property type="component" value="Unassembled WGS sequence"/>
</dbReference>
<sequence length="144" mass="16348">MDTLFSLANLMVLPAWVTLVFAPFKWPGVSRWVQFTVPVLLGMAYLVMIAMFWSERQGGFDSLSSVRALFGHDGLLLAGWLHYLAFDLFIGAWIVERAMRVGLHHVWTIPCLPLTFLFGPIGLVLYLAIESIWRLCNRSFEVTA</sequence>
<keyword evidence="3" id="KW-1185">Reference proteome</keyword>
<dbReference type="RefSeq" id="WP_189608070.1">
    <property type="nucleotide sequence ID" value="NZ_BMXR01000003.1"/>
</dbReference>
<evidence type="ECO:0000313" key="3">
    <source>
        <dbReference type="Proteomes" id="UP000626148"/>
    </source>
</evidence>